<dbReference type="EC" id="2.7.7.65" evidence="2"/>
<dbReference type="InterPro" id="IPR043128">
    <property type="entry name" value="Rev_trsase/Diguanyl_cyclase"/>
</dbReference>
<dbReference type="InterPro" id="IPR029787">
    <property type="entry name" value="Nucleotide_cyclase"/>
</dbReference>
<keyword evidence="2" id="KW-0548">Nucleotidyltransferase</keyword>
<dbReference type="InterPro" id="IPR019734">
    <property type="entry name" value="TPR_rpt"/>
</dbReference>
<dbReference type="PROSITE" id="PS50887">
    <property type="entry name" value="GGDEF"/>
    <property type="match status" value="1"/>
</dbReference>
<accession>A0ABV3PC49</accession>
<dbReference type="InterPro" id="IPR050469">
    <property type="entry name" value="Diguanylate_Cyclase"/>
</dbReference>
<dbReference type="NCBIfam" id="TIGR00254">
    <property type="entry name" value="GGDEF"/>
    <property type="match status" value="1"/>
</dbReference>
<dbReference type="PANTHER" id="PTHR45138">
    <property type="entry name" value="REGULATORY COMPONENTS OF SENSORY TRANSDUCTION SYSTEM"/>
    <property type="match status" value="1"/>
</dbReference>
<dbReference type="SUPFAM" id="SSF48452">
    <property type="entry name" value="TPR-like"/>
    <property type="match status" value="2"/>
</dbReference>
<dbReference type="SMART" id="SM00267">
    <property type="entry name" value="GGDEF"/>
    <property type="match status" value="1"/>
</dbReference>
<dbReference type="EMBL" id="JBFNQN010000016">
    <property type="protein sequence ID" value="MEW9267223.1"/>
    <property type="molecule type" value="Genomic_DNA"/>
</dbReference>
<gene>
    <name evidence="2" type="ORF">AB1207_20930</name>
</gene>
<feature type="domain" description="GGDEF" evidence="1">
    <location>
        <begin position="396"/>
        <end position="537"/>
    </location>
</feature>
<proteinExistence type="predicted"/>
<evidence type="ECO:0000259" key="1">
    <source>
        <dbReference type="PROSITE" id="PS50887"/>
    </source>
</evidence>
<dbReference type="Proteomes" id="UP001555826">
    <property type="component" value="Unassembled WGS sequence"/>
</dbReference>
<dbReference type="SMART" id="SM00028">
    <property type="entry name" value="TPR"/>
    <property type="match status" value="4"/>
</dbReference>
<sequence length="540" mass="59113">MTDVTVDGGEDTATLLRRSEEARTRGEYREGRRIAEHVVVRATAEGDDCALAEALRLVCNQAVRLGDLEDAARAGAEAFVVADRVGDVPGQVEALNLLAFSYLQLALFDEALDAIERSTARVVTLVDPDLRSATFNRAGTIRSAMGDFDDAGELFERATRELSGQDVSSETRFCLLTNTADLVLNRAYSGGLVPAEDLRRGVERSCESLVLAEEVGNPYRQALTLLNRGSLTTYLDDPVPATRDLEASRELSRAHGYRSLELGVLEAYAMDALRRKDFAAAAPLFDEVARTADELNDATVLVRAQELLARCHEELGDFRGALEAYRRFHELETRQRTETAEVRARLLTQTVELQQLRSHAETLDRQAHEDTLTGLRNRRSFDAALPALLAGAGDGDRVCVCLLDVDHFKVVNDTFGHGVGDEVLRRLGALLREDVRQQDLLARIGGEEFALVCVLRGSASSGGLVDGVRRRLDRVRRKVEQADWGQTADGLHVTVSLGAVVAVRPDPGSGTELLRQADQLLYAAKAAGRNRVVARPLSRC</sequence>
<dbReference type="RefSeq" id="WP_367640474.1">
    <property type="nucleotide sequence ID" value="NZ_JBFNQN010000016.1"/>
</dbReference>
<dbReference type="Gene3D" id="1.25.40.10">
    <property type="entry name" value="Tetratricopeptide repeat domain"/>
    <property type="match status" value="2"/>
</dbReference>
<evidence type="ECO:0000313" key="3">
    <source>
        <dbReference type="Proteomes" id="UP001555826"/>
    </source>
</evidence>
<name>A0ABV3PC49_9ACTN</name>
<dbReference type="GO" id="GO:0052621">
    <property type="term" value="F:diguanylate cyclase activity"/>
    <property type="evidence" value="ECO:0007669"/>
    <property type="project" value="UniProtKB-EC"/>
</dbReference>
<dbReference type="PANTHER" id="PTHR45138:SF9">
    <property type="entry name" value="DIGUANYLATE CYCLASE DGCM-RELATED"/>
    <property type="match status" value="1"/>
</dbReference>
<dbReference type="CDD" id="cd01949">
    <property type="entry name" value="GGDEF"/>
    <property type="match status" value="1"/>
</dbReference>
<dbReference type="Gene3D" id="3.30.70.270">
    <property type="match status" value="1"/>
</dbReference>
<keyword evidence="2" id="KW-0808">Transferase</keyword>
<evidence type="ECO:0000313" key="2">
    <source>
        <dbReference type="EMBL" id="MEW9267223.1"/>
    </source>
</evidence>
<comment type="caution">
    <text evidence="2">The sequence shown here is derived from an EMBL/GenBank/DDBJ whole genome shotgun (WGS) entry which is preliminary data.</text>
</comment>
<protein>
    <submittedName>
        <fullName evidence="2">Diguanylate cyclase</fullName>
        <ecNumber evidence="2">2.7.7.65</ecNumber>
    </submittedName>
</protein>
<dbReference type="InterPro" id="IPR011990">
    <property type="entry name" value="TPR-like_helical_dom_sf"/>
</dbReference>
<dbReference type="Pfam" id="PF00990">
    <property type="entry name" value="GGDEF"/>
    <property type="match status" value="1"/>
</dbReference>
<dbReference type="InterPro" id="IPR000160">
    <property type="entry name" value="GGDEF_dom"/>
</dbReference>
<reference evidence="2 3" key="1">
    <citation type="submission" date="2024-07" db="EMBL/GenBank/DDBJ databases">
        <authorList>
            <person name="Thanompreechachai J."/>
            <person name="Duangmal K."/>
        </authorList>
    </citation>
    <scope>NUCLEOTIDE SEQUENCE [LARGE SCALE GENOMIC DNA]</scope>
    <source>
        <strain evidence="2 3">KCTC 19886</strain>
    </source>
</reference>
<organism evidence="2 3">
    <name type="scientific">Kineococcus endophyticus</name>
    <dbReference type="NCBI Taxonomy" id="1181883"/>
    <lineage>
        <taxon>Bacteria</taxon>
        <taxon>Bacillati</taxon>
        <taxon>Actinomycetota</taxon>
        <taxon>Actinomycetes</taxon>
        <taxon>Kineosporiales</taxon>
        <taxon>Kineosporiaceae</taxon>
        <taxon>Kineococcus</taxon>
    </lineage>
</organism>
<keyword evidence="3" id="KW-1185">Reference proteome</keyword>
<dbReference type="SUPFAM" id="SSF55073">
    <property type="entry name" value="Nucleotide cyclase"/>
    <property type="match status" value="1"/>
</dbReference>